<gene>
    <name evidence="1" type="ORF">S12H4_09538</name>
</gene>
<dbReference type="AlphaFoldDB" id="X1QW30"/>
<name>X1QW30_9ZZZZ</name>
<dbReference type="Gene3D" id="2.60.40.10">
    <property type="entry name" value="Immunoglobulins"/>
    <property type="match status" value="1"/>
</dbReference>
<evidence type="ECO:0000313" key="1">
    <source>
        <dbReference type="EMBL" id="GAI59001.1"/>
    </source>
</evidence>
<comment type="caution">
    <text evidence="1">The sequence shown here is derived from an EMBL/GenBank/DDBJ whole genome shotgun (WGS) entry which is preliminary data.</text>
</comment>
<feature type="non-terminal residue" evidence="1">
    <location>
        <position position="216"/>
    </location>
</feature>
<organism evidence="1">
    <name type="scientific">marine sediment metagenome</name>
    <dbReference type="NCBI Taxonomy" id="412755"/>
    <lineage>
        <taxon>unclassified sequences</taxon>
        <taxon>metagenomes</taxon>
        <taxon>ecological metagenomes</taxon>
    </lineage>
</organism>
<protein>
    <submittedName>
        <fullName evidence="1">Uncharacterized protein</fullName>
    </submittedName>
</protein>
<accession>X1QW30</accession>
<dbReference type="EMBL" id="BARW01003887">
    <property type="protein sequence ID" value="GAI59001.1"/>
    <property type="molecule type" value="Genomic_DNA"/>
</dbReference>
<proteinExistence type="predicted"/>
<dbReference type="InterPro" id="IPR013783">
    <property type="entry name" value="Ig-like_fold"/>
</dbReference>
<sequence>MPDPCVPGQPVPVDVYFTDDLQALQWFTDPAAIQVVSEQDVNSVVVQTQLKTRYYWAVDTYIGDPNDPIFGPIFSFFADNAPPEVYAGADVVTWLEEGVVRTGNLDGTVTDDGSLIPYTVQWTVVSEPNDPNSPDAVIADPSAEDTSITLSALGEYVLQLEAFDGEYTGSDTVTINVYNDSCEAAKSLPDYVPLPGDINGDCIFDQLDLDILLEDW</sequence>
<reference evidence="1" key="1">
    <citation type="journal article" date="2014" name="Front. Microbiol.">
        <title>High frequency of phylogenetically diverse reductive dehalogenase-homologous genes in deep subseafloor sedimentary metagenomes.</title>
        <authorList>
            <person name="Kawai M."/>
            <person name="Futagami T."/>
            <person name="Toyoda A."/>
            <person name="Takaki Y."/>
            <person name="Nishi S."/>
            <person name="Hori S."/>
            <person name="Arai W."/>
            <person name="Tsubouchi T."/>
            <person name="Morono Y."/>
            <person name="Uchiyama I."/>
            <person name="Ito T."/>
            <person name="Fujiyama A."/>
            <person name="Inagaki F."/>
            <person name="Takami H."/>
        </authorList>
    </citation>
    <scope>NUCLEOTIDE SEQUENCE</scope>
    <source>
        <strain evidence="1">Expedition CK06-06</strain>
    </source>
</reference>